<dbReference type="Proteomes" id="UP000008207">
    <property type="component" value="Chromosome"/>
</dbReference>
<dbReference type="AlphaFoldDB" id="B8IQR9"/>
<protein>
    <submittedName>
        <fullName evidence="1">Uncharacterized protein</fullName>
    </submittedName>
</protein>
<gene>
    <name evidence="1" type="ordered locus">Mnod_7631</name>
</gene>
<dbReference type="HOGENOM" id="CLU_2617958_0_0_5"/>
<name>B8IQR9_METNO</name>
<dbReference type="EMBL" id="CP001349">
    <property type="protein sequence ID" value="ACL62364.1"/>
    <property type="molecule type" value="Genomic_DNA"/>
</dbReference>
<evidence type="ECO:0000313" key="1">
    <source>
        <dbReference type="EMBL" id="ACL62364.1"/>
    </source>
</evidence>
<dbReference type="KEGG" id="mno:Mnod_7631"/>
<proteinExistence type="predicted"/>
<organism evidence="1 2">
    <name type="scientific">Methylobacterium nodulans (strain LMG 21967 / CNCM I-2342 / ORS 2060)</name>
    <dbReference type="NCBI Taxonomy" id="460265"/>
    <lineage>
        <taxon>Bacteria</taxon>
        <taxon>Pseudomonadati</taxon>
        <taxon>Pseudomonadota</taxon>
        <taxon>Alphaproteobacteria</taxon>
        <taxon>Hyphomicrobiales</taxon>
        <taxon>Methylobacteriaceae</taxon>
        <taxon>Methylobacterium</taxon>
    </lineage>
</organism>
<sequence>MKLWLLTLIDNDALRASAPVVTGFVVRAEDETAARKLAAVFAESEGRAAWHDPTVTKCEELTADGPAQVVLLDFRAGS</sequence>
<evidence type="ECO:0000313" key="2">
    <source>
        <dbReference type="Proteomes" id="UP000008207"/>
    </source>
</evidence>
<reference evidence="1 2" key="1">
    <citation type="submission" date="2009-01" db="EMBL/GenBank/DDBJ databases">
        <title>Complete sequence of chromosome of Methylobacterium nodulans ORS 2060.</title>
        <authorList>
            <consortium name="US DOE Joint Genome Institute"/>
            <person name="Lucas S."/>
            <person name="Copeland A."/>
            <person name="Lapidus A."/>
            <person name="Glavina del Rio T."/>
            <person name="Dalin E."/>
            <person name="Tice H."/>
            <person name="Bruce D."/>
            <person name="Goodwin L."/>
            <person name="Pitluck S."/>
            <person name="Sims D."/>
            <person name="Brettin T."/>
            <person name="Detter J.C."/>
            <person name="Han C."/>
            <person name="Larimer F."/>
            <person name="Land M."/>
            <person name="Hauser L."/>
            <person name="Kyrpides N."/>
            <person name="Ivanova N."/>
            <person name="Marx C.J."/>
            <person name="Richardson P."/>
        </authorList>
    </citation>
    <scope>NUCLEOTIDE SEQUENCE [LARGE SCALE GENOMIC DNA]</scope>
    <source>
        <strain evidence="2">LMG 21967 / CNCM I-2342 / ORS 2060</strain>
    </source>
</reference>
<accession>B8IQR9</accession>
<keyword evidence="2" id="KW-1185">Reference proteome</keyword>